<reference evidence="4" key="3">
    <citation type="submission" date="2018-05" db="EMBL/GenBank/DDBJ databases">
        <authorList>
            <person name="Lu D."/>
        </authorList>
    </citation>
    <scope>NUCLEOTIDE SEQUENCE [LARGE SCALE GENOMIC DNA]</scope>
    <source>
        <strain evidence="4">ZY111</strain>
    </source>
</reference>
<dbReference type="InterPro" id="IPR023408">
    <property type="entry name" value="MscS_beta-dom_sf"/>
</dbReference>
<dbReference type="OrthoDB" id="1493289at2"/>
<proteinExistence type="predicted"/>
<keyword evidence="1" id="KW-0812">Transmembrane</keyword>
<reference evidence="4" key="2">
    <citation type="submission" date="2018-05" db="EMBL/GenBank/DDBJ databases">
        <title>Algibacter marinivivus sp. nov., isolated from sample around a algae.</title>
        <authorList>
            <person name="Lu D."/>
        </authorList>
    </citation>
    <scope>NUCLEOTIDE SEQUENCE [LARGE SCALE GENOMIC DNA]</scope>
    <source>
        <strain evidence="4">ZY111</strain>
    </source>
</reference>
<gene>
    <name evidence="3" type="ORF">DIS18_12315</name>
</gene>
<dbReference type="InterPro" id="IPR045275">
    <property type="entry name" value="MscS_archaea/bacteria_type"/>
</dbReference>
<dbReference type="AlphaFoldDB" id="A0A2U2X2S2"/>
<dbReference type="Gene3D" id="2.30.30.60">
    <property type="match status" value="1"/>
</dbReference>
<dbReference type="Pfam" id="PF05552">
    <property type="entry name" value="MS_channel_1st_1"/>
    <property type="match status" value="2"/>
</dbReference>
<dbReference type="Pfam" id="PF00924">
    <property type="entry name" value="MS_channel_2nd"/>
    <property type="match status" value="1"/>
</dbReference>
<keyword evidence="1" id="KW-1133">Transmembrane helix</keyword>
<accession>A0A2U2X2S2</accession>
<dbReference type="Gene3D" id="1.10.287.1260">
    <property type="match status" value="1"/>
</dbReference>
<evidence type="ECO:0000313" key="3">
    <source>
        <dbReference type="EMBL" id="PWH82044.1"/>
    </source>
</evidence>
<keyword evidence="1" id="KW-0472">Membrane</keyword>
<dbReference type="GO" id="GO:0016020">
    <property type="term" value="C:membrane"/>
    <property type="evidence" value="ECO:0007669"/>
    <property type="project" value="InterPro"/>
</dbReference>
<comment type="caution">
    <text evidence="3">The sequence shown here is derived from an EMBL/GenBank/DDBJ whole genome shotgun (WGS) entry which is preliminary data.</text>
</comment>
<dbReference type="EMBL" id="QFRI01000003">
    <property type="protein sequence ID" value="PWH82044.1"/>
    <property type="molecule type" value="Genomic_DNA"/>
</dbReference>
<evidence type="ECO:0000259" key="2">
    <source>
        <dbReference type="Pfam" id="PF00924"/>
    </source>
</evidence>
<organism evidence="3 4">
    <name type="scientific">Algibacter marinivivus</name>
    <dbReference type="NCBI Taxonomy" id="2100723"/>
    <lineage>
        <taxon>Bacteria</taxon>
        <taxon>Pseudomonadati</taxon>
        <taxon>Bacteroidota</taxon>
        <taxon>Flavobacteriia</taxon>
        <taxon>Flavobacteriales</taxon>
        <taxon>Flavobacteriaceae</taxon>
        <taxon>Algibacter</taxon>
    </lineage>
</organism>
<feature type="domain" description="Mechanosensitive ion channel MscS" evidence="2">
    <location>
        <begin position="219"/>
        <end position="267"/>
    </location>
</feature>
<feature type="transmembrane region" description="Helical" evidence="1">
    <location>
        <begin position="113"/>
        <end position="134"/>
    </location>
</feature>
<evidence type="ECO:0000313" key="4">
    <source>
        <dbReference type="Proteomes" id="UP000245375"/>
    </source>
</evidence>
<dbReference type="GO" id="GO:0008381">
    <property type="term" value="F:mechanosensitive monoatomic ion channel activity"/>
    <property type="evidence" value="ECO:0007669"/>
    <property type="project" value="InterPro"/>
</dbReference>
<feature type="transmembrane region" description="Helical" evidence="1">
    <location>
        <begin position="87"/>
        <end position="107"/>
    </location>
</feature>
<feature type="transmembrane region" description="Helical" evidence="1">
    <location>
        <begin position="187"/>
        <end position="210"/>
    </location>
</feature>
<feature type="transmembrane region" description="Helical" evidence="1">
    <location>
        <begin position="155"/>
        <end position="175"/>
    </location>
</feature>
<dbReference type="InterPro" id="IPR008910">
    <property type="entry name" value="MSC_TM_helix"/>
</dbReference>
<protein>
    <recommendedName>
        <fullName evidence="2">Mechanosensitive ion channel MscS domain-containing protein</fullName>
    </recommendedName>
</protein>
<dbReference type="RefSeq" id="WP_109353384.1">
    <property type="nucleotide sequence ID" value="NZ_QFRI01000003.1"/>
</dbReference>
<evidence type="ECO:0000256" key="1">
    <source>
        <dbReference type="SAM" id="Phobius"/>
    </source>
</evidence>
<reference evidence="3 4" key="1">
    <citation type="submission" date="2018-05" db="EMBL/GenBank/DDBJ databases">
        <title>Algibacter marinivivus sp. nov., isolated from sample around a algae.</title>
        <authorList>
            <person name="Zhong X."/>
        </authorList>
    </citation>
    <scope>NUCLEOTIDE SEQUENCE [LARGE SCALE GENOMIC DNA]</scope>
    <source>
        <strain evidence="3 4">ZY111</strain>
    </source>
</reference>
<sequence length="271" mass="29927">MDFLDQIKESLESIWIDIAASAPKILGVLALIIIFLIITKIITSVLRKVLTKANVNKLGDKLNEIELSEGKTLNINLVNILVKTTKWLLYIVLITIVADILELTMVSEGLKSFFAYLPKLFTALVIVTLGLLFATFVKKSLQSLFESLELSGGKLLSQLVFILLMVLISITALNQAEINTEIITSNIKMILASFLLAFALAFGLGARNVIEKVLNTFYARKLYEVGQVIEFNGIRGEVEAINSISVTIKTKEGKLVVPIKDIVESQVSIQD</sequence>
<name>A0A2U2X2S2_9FLAO</name>
<dbReference type="PANTHER" id="PTHR30221:SF1">
    <property type="entry name" value="SMALL-CONDUCTANCE MECHANOSENSITIVE CHANNEL"/>
    <property type="match status" value="1"/>
</dbReference>
<dbReference type="Proteomes" id="UP000245375">
    <property type="component" value="Unassembled WGS sequence"/>
</dbReference>
<keyword evidence="4" id="KW-1185">Reference proteome</keyword>
<dbReference type="InterPro" id="IPR006685">
    <property type="entry name" value="MscS_channel_2nd"/>
</dbReference>
<dbReference type="PANTHER" id="PTHR30221">
    <property type="entry name" value="SMALL-CONDUCTANCE MECHANOSENSITIVE CHANNEL"/>
    <property type="match status" value="1"/>
</dbReference>
<feature type="transmembrane region" description="Helical" evidence="1">
    <location>
        <begin position="25"/>
        <end position="46"/>
    </location>
</feature>